<dbReference type="Pfam" id="PF19127">
    <property type="entry name" value="Choline_bind_3"/>
    <property type="match status" value="1"/>
</dbReference>
<dbReference type="InterPro" id="IPR002053">
    <property type="entry name" value="Glyco_hydro_25"/>
</dbReference>
<evidence type="ECO:0000313" key="8">
    <source>
        <dbReference type="Proteomes" id="UP000225889"/>
    </source>
</evidence>
<dbReference type="Gene3D" id="3.20.20.80">
    <property type="entry name" value="Glycosidases"/>
    <property type="match status" value="1"/>
</dbReference>
<feature type="signal peptide" evidence="6">
    <location>
        <begin position="1"/>
        <end position="32"/>
    </location>
</feature>
<dbReference type="AlphaFoldDB" id="A0A2G3DY11"/>
<dbReference type="InterPro" id="IPR018337">
    <property type="entry name" value="Cell_wall/Cho-bd_repeat"/>
</dbReference>
<protein>
    <recommendedName>
        <fullName evidence="9">Lyzozyme M1 (1,4-beta-N-acetylmuramidase), GH25 family</fullName>
    </recommendedName>
</protein>
<dbReference type="Proteomes" id="UP000225889">
    <property type="component" value="Unassembled WGS sequence"/>
</dbReference>
<dbReference type="Gene3D" id="2.10.270.10">
    <property type="entry name" value="Cholin Binding"/>
    <property type="match status" value="3"/>
</dbReference>
<keyword evidence="6" id="KW-0732">Signal</keyword>
<dbReference type="SUPFAM" id="SSF69360">
    <property type="entry name" value="Cell wall binding repeat"/>
    <property type="match status" value="2"/>
</dbReference>
<name>A0A2G3DY11_9FIRM</name>
<feature type="chain" id="PRO_5013828004" description="Lyzozyme M1 (1,4-beta-N-acetylmuramidase), GH25 family" evidence="6">
    <location>
        <begin position="33"/>
        <end position="551"/>
    </location>
</feature>
<evidence type="ECO:0000313" key="7">
    <source>
        <dbReference type="EMBL" id="PHU35942.1"/>
    </source>
</evidence>
<keyword evidence="4" id="KW-0326">Glycosidase</keyword>
<reference evidence="7 8" key="1">
    <citation type="submission" date="2017-10" db="EMBL/GenBank/DDBJ databases">
        <title>Resolving the taxonomy of Roseburia spp., Eubacterium rectale and Agathobacter spp. through phylogenomic analysis.</title>
        <authorList>
            <person name="Sheridan P.O."/>
            <person name="Walker A.W."/>
            <person name="Duncan S.H."/>
            <person name="Scott K.P."/>
            <person name="Toole P.W.O."/>
            <person name="Luis P."/>
            <person name="Flint H.J."/>
        </authorList>
    </citation>
    <scope>NUCLEOTIDE SEQUENCE [LARGE SCALE GENOMIC DNA]</scope>
    <source>
        <strain evidence="7 8">JK626</strain>
    </source>
</reference>
<dbReference type="CDD" id="cd06414">
    <property type="entry name" value="GH25_LytC-like"/>
    <property type="match status" value="1"/>
</dbReference>
<comment type="similarity">
    <text evidence="1">Belongs to the glycosyl hydrolase 25 family.</text>
</comment>
<comment type="caution">
    <text evidence="7">The sequence shown here is derived from an EMBL/GenBank/DDBJ whole genome shotgun (WGS) entry which is preliminary data.</text>
</comment>
<evidence type="ECO:0000256" key="1">
    <source>
        <dbReference type="ARBA" id="ARBA00010646"/>
    </source>
</evidence>
<keyword evidence="2" id="KW-0677">Repeat</keyword>
<proteinExistence type="inferred from homology"/>
<evidence type="ECO:0000256" key="5">
    <source>
        <dbReference type="PROSITE-ProRule" id="PRU00591"/>
    </source>
</evidence>
<feature type="repeat" description="Cell wall-binding" evidence="5">
    <location>
        <begin position="414"/>
        <end position="433"/>
    </location>
</feature>
<dbReference type="InterPro" id="IPR017853">
    <property type="entry name" value="GH"/>
</dbReference>
<sequence length="551" mass="59438">MENFKMKKLFKRIASFAMAVAMTLSVSVTAKAATAGIDVSKYQGAINWSAVAASGISFTFIKAGSTNKGMDPYFVSNVQGAQAAGVRTGVYIYSYATTPEQAAAEAELLLQWIEPYNINFPVAIDIEDNVQKGLDAGTCTAIANTFCSIVSQAGYTPIVYTYTNFYKSHFTSGLAYDKWIAQYADHNDTPGWAIWQYSSSGSVPGIAGRVDMNTAAKDYTAFIPAVGLLDMGAGNVYFFNNYRRQFGWVDVAGVKYHTDPTTGIVTTGWFADETGSYYFTPGTANAAVGLNTIDNGIYYFNEAAQLQTGWLELDGFTFFFNPAENGKLFTGWWSDPAVGTRYLDTTDGHMLTGLSVIGKDMYFFNEQGLLQTGWIDVQGATYMFNPNDNGKMYKGWWTDPTGTYYLDAVDAHRVTGLTSIDGSVYYFNETGQMQVGAVNVGGVTYFFGADGKMQTGIQAVGDATYFFGADGAMATGFIQTKDGIYYAGADGKLVIGQAVQIGAGQYLFGADGKMVVNQVVQIGNTLYQTDETGLVVAAAPAPQATITTKAK</sequence>
<reference evidence="7 8" key="2">
    <citation type="submission" date="2017-10" db="EMBL/GenBank/DDBJ databases">
        <authorList>
            <person name="Banno H."/>
            <person name="Chua N.-H."/>
        </authorList>
    </citation>
    <scope>NUCLEOTIDE SEQUENCE [LARGE SCALE GENOMIC DNA]</scope>
    <source>
        <strain evidence="7 8">JK626</strain>
    </source>
</reference>
<dbReference type="Pfam" id="PF01473">
    <property type="entry name" value="Choline_bind_1"/>
    <property type="match status" value="1"/>
</dbReference>
<dbReference type="SMART" id="SM00641">
    <property type="entry name" value="Glyco_25"/>
    <property type="match status" value="1"/>
</dbReference>
<dbReference type="GO" id="GO:0016998">
    <property type="term" value="P:cell wall macromolecule catabolic process"/>
    <property type="evidence" value="ECO:0007669"/>
    <property type="project" value="InterPro"/>
</dbReference>
<dbReference type="PROSITE" id="PS51170">
    <property type="entry name" value="CW"/>
    <property type="match status" value="1"/>
</dbReference>
<evidence type="ECO:0008006" key="9">
    <source>
        <dbReference type="Google" id="ProtNLM"/>
    </source>
</evidence>
<dbReference type="GO" id="GO:0003796">
    <property type="term" value="F:lysozyme activity"/>
    <property type="evidence" value="ECO:0007669"/>
    <property type="project" value="InterPro"/>
</dbReference>
<dbReference type="PROSITE" id="PS51904">
    <property type="entry name" value="GLYCOSYL_HYDROL_F25_2"/>
    <property type="match status" value="1"/>
</dbReference>
<dbReference type="GO" id="GO:0009253">
    <property type="term" value="P:peptidoglycan catabolic process"/>
    <property type="evidence" value="ECO:0007669"/>
    <property type="project" value="InterPro"/>
</dbReference>
<dbReference type="GO" id="GO:0016052">
    <property type="term" value="P:carbohydrate catabolic process"/>
    <property type="evidence" value="ECO:0007669"/>
    <property type="project" value="TreeGrafter"/>
</dbReference>
<dbReference type="InterPro" id="IPR018077">
    <property type="entry name" value="Glyco_hydro_fam25_subgr"/>
</dbReference>
<gene>
    <name evidence="7" type="ORF">CSX01_01530</name>
</gene>
<keyword evidence="3" id="KW-0378">Hydrolase</keyword>
<evidence type="ECO:0000256" key="6">
    <source>
        <dbReference type="SAM" id="SignalP"/>
    </source>
</evidence>
<evidence type="ECO:0000256" key="4">
    <source>
        <dbReference type="ARBA" id="ARBA00023295"/>
    </source>
</evidence>
<dbReference type="PANTHER" id="PTHR34135:SF2">
    <property type="entry name" value="LYSOZYME"/>
    <property type="match status" value="1"/>
</dbReference>
<dbReference type="PANTHER" id="PTHR34135">
    <property type="entry name" value="LYSOZYME"/>
    <property type="match status" value="1"/>
</dbReference>
<organism evidence="7 8">
    <name type="scientific">Pseudobutyrivibrio ruminis</name>
    <dbReference type="NCBI Taxonomy" id="46206"/>
    <lineage>
        <taxon>Bacteria</taxon>
        <taxon>Bacillati</taxon>
        <taxon>Bacillota</taxon>
        <taxon>Clostridia</taxon>
        <taxon>Lachnospirales</taxon>
        <taxon>Lachnospiraceae</taxon>
        <taxon>Pseudobutyrivibrio</taxon>
    </lineage>
</organism>
<accession>A0A2G3DY11</accession>
<dbReference type="SUPFAM" id="SSF51445">
    <property type="entry name" value="(Trans)glycosidases"/>
    <property type="match status" value="1"/>
</dbReference>
<evidence type="ECO:0000256" key="3">
    <source>
        <dbReference type="ARBA" id="ARBA00022801"/>
    </source>
</evidence>
<dbReference type="EMBL" id="PDYF01000007">
    <property type="protein sequence ID" value="PHU35942.1"/>
    <property type="molecule type" value="Genomic_DNA"/>
</dbReference>
<evidence type="ECO:0000256" key="2">
    <source>
        <dbReference type="ARBA" id="ARBA00022737"/>
    </source>
</evidence>
<dbReference type="Pfam" id="PF01183">
    <property type="entry name" value="Glyco_hydro_25"/>
    <property type="match status" value="1"/>
</dbReference>